<name>A0A8H6VU50_MYCCL</name>
<dbReference type="AlphaFoldDB" id="A0A8H6VU50"/>
<accession>A0A8H6VU50</accession>
<dbReference type="EMBL" id="JACAZE010000039">
    <property type="protein sequence ID" value="KAF7288324.1"/>
    <property type="molecule type" value="Genomic_DNA"/>
</dbReference>
<protein>
    <submittedName>
        <fullName evidence="1">Uncharacterized protein</fullName>
    </submittedName>
</protein>
<dbReference type="Proteomes" id="UP000613580">
    <property type="component" value="Unassembled WGS sequence"/>
</dbReference>
<evidence type="ECO:0000313" key="1">
    <source>
        <dbReference type="EMBL" id="KAF7288324.1"/>
    </source>
</evidence>
<proteinExistence type="predicted"/>
<keyword evidence="2" id="KW-1185">Reference proteome</keyword>
<evidence type="ECO:0000313" key="2">
    <source>
        <dbReference type="Proteomes" id="UP000613580"/>
    </source>
</evidence>
<sequence>MPSESIFTGELDIVQVQGTLFANGTLYLLPADVACSLPFAFATDVELGFFKAGFKKDKDGKEISISLSPQVGILDKFTFGLVAKVEKNKSLLNAKEWRGELSFDGYDVKLKAEVVTTWQSARESWKKLHWAPRLLIVCGAKTAVRATCGPVAGTLWLAWDVAQITNGAMDAAISMIRGPFQGFWANISAEKIASQRCQWLVKIVSSPSISMDLWKLESPTSGCKLTLSAVVVGTLRIEFKLDDDRNVVNRTRDHKLLFEGEIKISLEVEGLEKESAELLMDVAKGNRTARGSGSVPSLLREVEEYGSERSEPKFDTSDPDFDFDADFDAPAQGPATYTSGVTAYSTTKVAKTTMHTAANRLGADLAAYKASDAILNKVVERSTEEVFHHVREKAMEKSMEKAASASGLCLPNLNLVSSTSSKRPPTPQIL</sequence>
<reference evidence="1" key="1">
    <citation type="submission" date="2020-05" db="EMBL/GenBank/DDBJ databases">
        <title>Mycena genomes resolve the evolution of fungal bioluminescence.</title>
        <authorList>
            <person name="Tsai I.J."/>
        </authorList>
    </citation>
    <scope>NUCLEOTIDE SEQUENCE</scope>
    <source>
        <strain evidence="1">110903Hualien_Pintung</strain>
    </source>
</reference>
<comment type="caution">
    <text evidence="1">The sequence shown here is derived from an EMBL/GenBank/DDBJ whole genome shotgun (WGS) entry which is preliminary data.</text>
</comment>
<gene>
    <name evidence="1" type="ORF">HMN09_01401800</name>
</gene>
<organism evidence="1 2">
    <name type="scientific">Mycena chlorophos</name>
    <name type="common">Agaric fungus</name>
    <name type="synonym">Agaricus chlorophos</name>
    <dbReference type="NCBI Taxonomy" id="658473"/>
    <lineage>
        <taxon>Eukaryota</taxon>
        <taxon>Fungi</taxon>
        <taxon>Dikarya</taxon>
        <taxon>Basidiomycota</taxon>
        <taxon>Agaricomycotina</taxon>
        <taxon>Agaricomycetes</taxon>
        <taxon>Agaricomycetidae</taxon>
        <taxon>Agaricales</taxon>
        <taxon>Marasmiineae</taxon>
        <taxon>Mycenaceae</taxon>
        <taxon>Mycena</taxon>
    </lineage>
</organism>